<proteinExistence type="inferred from homology"/>
<comment type="pathway">
    <text evidence="2">Amino-sugar metabolism; N-acetylneuraminate degradation.</text>
</comment>
<keyword evidence="9" id="KW-0119">Carbohydrate metabolism</keyword>
<evidence type="ECO:0000313" key="12">
    <source>
        <dbReference type="Proteomes" id="UP001235939"/>
    </source>
</evidence>
<evidence type="ECO:0000256" key="2">
    <source>
        <dbReference type="ARBA" id="ARBA00004878"/>
    </source>
</evidence>
<evidence type="ECO:0000256" key="9">
    <source>
        <dbReference type="ARBA" id="ARBA00023277"/>
    </source>
</evidence>
<dbReference type="PANTHER" id="PTHR12128:SF21">
    <property type="entry name" value="N-ACETYLNEURAMINATE LYASE"/>
    <property type="match status" value="1"/>
</dbReference>
<accession>A0ABY6LMN5</accession>
<dbReference type="Pfam" id="PF00701">
    <property type="entry name" value="DHDPS"/>
    <property type="match status" value="2"/>
</dbReference>
<evidence type="ECO:0000256" key="6">
    <source>
        <dbReference type="ARBA" id="ARBA00022490"/>
    </source>
</evidence>
<evidence type="ECO:0000256" key="10">
    <source>
        <dbReference type="ARBA" id="ARBA00044906"/>
    </source>
</evidence>
<dbReference type="EC" id="4.1.3.3" evidence="5"/>
<evidence type="ECO:0000256" key="1">
    <source>
        <dbReference type="ARBA" id="ARBA00004496"/>
    </source>
</evidence>
<keyword evidence="12" id="KW-1185">Reference proteome</keyword>
<evidence type="ECO:0000256" key="4">
    <source>
        <dbReference type="ARBA" id="ARBA00011881"/>
    </source>
</evidence>
<evidence type="ECO:0000313" key="11">
    <source>
        <dbReference type="EMBL" id="UYV82480.1"/>
    </source>
</evidence>
<gene>
    <name evidence="11" type="ORF">LAZ67_21002397</name>
</gene>
<evidence type="ECO:0000256" key="3">
    <source>
        <dbReference type="ARBA" id="ARBA00006324"/>
    </source>
</evidence>
<reference evidence="11 12" key="1">
    <citation type="submission" date="2022-01" db="EMBL/GenBank/DDBJ databases">
        <title>A chromosomal length assembly of Cordylochernes scorpioides.</title>
        <authorList>
            <person name="Zeh D."/>
            <person name="Zeh J."/>
        </authorList>
    </citation>
    <scope>NUCLEOTIDE SEQUENCE [LARGE SCALE GENOMIC DNA]</scope>
    <source>
        <strain evidence="11">IN4F17</strain>
        <tissue evidence="11">Whole Body</tissue>
    </source>
</reference>
<evidence type="ECO:0000256" key="8">
    <source>
        <dbReference type="ARBA" id="ARBA00023270"/>
    </source>
</evidence>
<dbReference type="PANTHER" id="PTHR12128">
    <property type="entry name" value="DIHYDRODIPICOLINATE SYNTHASE"/>
    <property type="match status" value="1"/>
</dbReference>
<comment type="subcellular location">
    <subcellularLocation>
        <location evidence="1">Cytoplasm</location>
    </subcellularLocation>
</comment>
<sequence length="600" mass="64902">MQSRKETLLNYQGLLAAPFTIYASPGYSTVDISSIDRYAAYLKNAGVNGVFVNGTTGESVSLSVAERKTTAAAWVESARRVGLELVIIQVGASALADVRELAHHAEQIGAHAVASLPPLYYKTPEVESMVDYFAEIGKACPSLPLLLYHFPEQTGGNLPPPSAFLTRCSERLPQVCGAKFTSADVRELAKCLRVPGMKIMTGHDETLLPAMSLGVTAAVGASYNFIPHLSVRLMEQVRRGQTEEARNTQQQIADVVHIAVAAGHQPISGLKALMNHVGPFNVGDPRPPLYPLNPDQHLWIDEALRRNPVPNTRGTGHDNHDISSIDRYAAYLKNAGVNGVFVNGTTGESVSLSVAERKTTAAAWVESARRVGLELVIIQVGASALADVRELAHHAEQIGAHAVASLPPLYYKTPEVESMVDYFAEIGKACPSLPLLLYHFPEQTGGNLPPPSAFLTRCSERLPQVCGAKFTSADVRELAKCLRIPGMKIMTGHDETLLPAMSLGVTAAVGASYNFIPHLSVRLMEQVRRGQTEEARNTQQQISDVVHIAVAAGHQPISGLKALMNHVGPFNVGDPRPPLYPLNPDQHMWIDEALRRNPVP</sequence>
<feature type="non-terminal residue" evidence="11">
    <location>
        <position position="1"/>
    </location>
</feature>
<name>A0ABY6LMN5_9ARAC</name>
<dbReference type="CDD" id="cd00408">
    <property type="entry name" value="DHDPS-like"/>
    <property type="match status" value="2"/>
</dbReference>
<dbReference type="SMART" id="SM01130">
    <property type="entry name" value="DHDPS"/>
    <property type="match status" value="2"/>
</dbReference>
<comment type="similarity">
    <text evidence="3">Belongs to the DapA family. NanA subfamily.</text>
</comment>
<keyword evidence="7" id="KW-0456">Lyase</keyword>
<dbReference type="Proteomes" id="UP001235939">
    <property type="component" value="Chromosome 21"/>
</dbReference>
<dbReference type="PROSITE" id="PS00665">
    <property type="entry name" value="DHDPS_1"/>
    <property type="match status" value="2"/>
</dbReference>
<keyword evidence="6" id="KW-0963">Cytoplasm</keyword>
<dbReference type="InterPro" id="IPR020624">
    <property type="entry name" value="Schiff_base-form_aldolases_CS"/>
</dbReference>
<dbReference type="InterPro" id="IPR013785">
    <property type="entry name" value="Aldolase_TIM"/>
</dbReference>
<evidence type="ECO:0000256" key="5">
    <source>
        <dbReference type="ARBA" id="ARBA00012911"/>
    </source>
</evidence>
<dbReference type="Gene3D" id="3.20.20.70">
    <property type="entry name" value="Aldolase class I"/>
    <property type="match status" value="2"/>
</dbReference>
<comment type="subunit">
    <text evidence="4">Homotetramer.</text>
</comment>
<comment type="catalytic activity">
    <reaction evidence="10">
        <text>aceneuramate = aldehydo-N-acetyl-D-mannosamine + pyruvate</text>
        <dbReference type="Rhea" id="RHEA:23296"/>
        <dbReference type="ChEBI" id="CHEBI:15361"/>
        <dbReference type="ChEBI" id="CHEBI:17122"/>
        <dbReference type="ChEBI" id="CHEBI:173083"/>
        <dbReference type="EC" id="4.1.3.3"/>
    </reaction>
</comment>
<organism evidence="11 12">
    <name type="scientific">Cordylochernes scorpioides</name>
    <dbReference type="NCBI Taxonomy" id="51811"/>
    <lineage>
        <taxon>Eukaryota</taxon>
        <taxon>Metazoa</taxon>
        <taxon>Ecdysozoa</taxon>
        <taxon>Arthropoda</taxon>
        <taxon>Chelicerata</taxon>
        <taxon>Arachnida</taxon>
        <taxon>Pseudoscorpiones</taxon>
        <taxon>Cheliferoidea</taxon>
        <taxon>Chernetidae</taxon>
        <taxon>Cordylochernes</taxon>
    </lineage>
</organism>
<keyword evidence="8" id="KW-0704">Schiff base</keyword>
<dbReference type="PRINTS" id="PR00146">
    <property type="entry name" value="DHPICSNTHASE"/>
</dbReference>
<evidence type="ECO:0000256" key="7">
    <source>
        <dbReference type="ARBA" id="ARBA00023239"/>
    </source>
</evidence>
<dbReference type="SUPFAM" id="SSF51569">
    <property type="entry name" value="Aldolase"/>
    <property type="match status" value="2"/>
</dbReference>
<protein>
    <recommendedName>
        <fullName evidence="5">N-acetylneuraminate lyase</fullName>
        <ecNumber evidence="5">4.1.3.3</ecNumber>
    </recommendedName>
</protein>
<dbReference type="InterPro" id="IPR002220">
    <property type="entry name" value="DapA-like"/>
</dbReference>
<dbReference type="EMBL" id="CP092883">
    <property type="protein sequence ID" value="UYV82480.1"/>
    <property type="molecule type" value="Genomic_DNA"/>
</dbReference>